<dbReference type="GO" id="GO:0016491">
    <property type="term" value="F:oxidoreductase activity"/>
    <property type="evidence" value="ECO:0007669"/>
    <property type="project" value="UniProtKB-KW"/>
</dbReference>
<proteinExistence type="predicted"/>
<evidence type="ECO:0000313" key="1">
    <source>
        <dbReference type="EMBL" id="NMN99364.1"/>
    </source>
</evidence>
<dbReference type="Proteomes" id="UP000535543">
    <property type="component" value="Unassembled WGS sequence"/>
</dbReference>
<dbReference type="PANTHER" id="PTHR42877:SF4">
    <property type="entry name" value="FAD_NAD(P)-BINDING DOMAIN-CONTAINING PROTEIN-RELATED"/>
    <property type="match status" value="1"/>
</dbReference>
<dbReference type="GO" id="GO:0050661">
    <property type="term" value="F:NADP binding"/>
    <property type="evidence" value="ECO:0007669"/>
    <property type="project" value="InterPro"/>
</dbReference>
<protein>
    <submittedName>
        <fullName evidence="1">NAD(P)/FAD-dependent oxidoreductase</fullName>
    </submittedName>
</protein>
<dbReference type="InterPro" id="IPR051209">
    <property type="entry name" value="FAD-bind_Monooxygenase_sf"/>
</dbReference>
<reference evidence="1 2" key="1">
    <citation type="submission" date="2019-05" db="EMBL/GenBank/DDBJ databases">
        <authorList>
            <person name="Lee S.D."/>
        </authorList>
    </citation>
    <scope>NUCLEOTIDE SEQUENCE [LARGE SCALE GENOMIC DNA]</scope>
    <source>
        <strain evidence="1 2">YC2-7</strain>
    </source>
</reference>
<reference evidence="1 2" key="2">
    <citation type="submission" date="2020-06" db="EMBL/GenBank/DDBJ databases">
        <title>Antribacter stalactiti gen. nov., sp. nov., a new member of the family Nacardiaceae isolated from a cave.</title>
        <authorList>
            <person name="Kim I.S."/>
        </authorList>
    </citation>
    <scope>NUCLEOTIDE SEQUENCE [LARGE SCALE GENOMIC DNA]</scope>
    <source>
        <strain evidence="1 2">YC2-7</strain>
    </source>
</reference>
<dbReference type="InterPro" id="IPR036188">
    <property type="entry name" value="FAD/NAD-bd_sf"/>
</dbReference>
<gene>
    <name evidence="1" type="ORF">FGL95_30540</name>
</gene>
<organism evidence="1 2">
    <name type="scientific">Antrihabitans stalactiti</name>
    <dbReference type="NCBI Taxonomy" id="2584121"/>
    <lineage>
        <taxon>Bacteria</taxon>
        <taxon>Bacillati</taxon>
        <taxon>Actinomycetota</taxon>
        <taxon>Actinomycetes</taxon>
        <taxon>Mycobacteriales</taxon>
        <taxon>Nocardiaceae</taxon>
        <taxon>Antrihabitans</taxon>
    </lineage>
</organism>
<dbReference type="SUPFAM" id="SSF51905">
    <property type="entry name" value="FAD/NAD(P)-binding domain"/>
    <property type="match status" value="2"/>
</dbReference>
<keyword evidence="2" id="KW-1185">Reference proteome</keyword>
<name>A0A848KR37_9NOCA</name>
<dbReference type="RefSeq" id="WP_169594574.1">
    <property type="nucleotide sequence ID" value="NZ_VCQU01000017.1"/>
</dbReference>
<dbReference type="PRINTS" id="PR00419">
    <property type="entry name" value="ADXRDTASE"/>
</dbReference>
<dbReference type="GO" id="GO:0050660">
    <property type="term" value="F:flavin adenine dinucleotide binding"/>
    <property type="evidence" value="ECO:0007669"/>
    <property type="project" value="InterPro"/>
</dbReference>
<accession>A0A848KR37</accession>
<dbReference type="Pfam" id="PF13738">
    <property type="entry name" value="Pyr_redox_3"/>
    <property type="match status" value="1"/>
</dbReference>
<evidence type="ECO:0000313" key="2">
    <source>
        <dbReference type="Proteomes" id="UP000535543"/>
    </source>
</evidence>
<sequence length="485" mass="53597">MTSENKASPSIAIVGTGFGGLAAAIELKKAGYTDLVIFERADGVGGVWRENTYPGAACDVPSPYYSFSFEPNPLWPRRFSEQPAILDYLRGVADEYDIKRHIRFSTAVTGADFDESTSRWTVRTSGGDVEVDVVISAVGQLSRPSWPNIKGRDTFEGASFHSAEWDHSVDLAGKRVAVIGTGASAIQFVPEIQPQVARLSLFQRTPPYVLPRPDTEFSARHHKVFTRVPLTQRAERLGWFGITETMGIAFLYARPLSKAIEQACRTHLKYQVKDKVLRAKLWPDYPVGCKRILFSSNYLPSLTQPNVEVVTEGIDEITPTGVRTTDGVNHDVDVIIFGTGFTASDFLAPMQIRGRGGKELREQWAGGAQAYLGMSVVDFPNLFLMYGPNTNLGSGSIVTMLESQARYIGKAIAHSQATGRPISVRGEVAEKFDRSLQERLVDGVWSKCSSWYRNANGRVSSNWPGTVTEYRRRTAKFDASDFTTV</sequence>
<dbReference type="PANTHER" id="PTHR42877">
    <property type="entry name" value="L-ORNITHINE N(5)-MONOOXYGENASE-RELATED"/>
    <property type="match status" value="1"/>
</dbReference>
<dbReference type="Gene3D" id="3.50.50.60">
    <property type="entry name" value="FAD/NAD(P)-binding domain"/>
    <property type="match status" value="2"/>
</dbReference>
<dbReference type="AlphaFoldDB" id="A0A848KR37"/>
<dbReference type="EMBL" id="VCQU01000017">
    <property type="protein sequence ID" value="NMN99364.1"/>
    <property type="molecule type" value="Genomic_DNA"/>
</dbReference>
<comment type="caution">
    <text evidence="1">The sequence shown here is derived from an EMBL/GenBank/DDBJ whole genome shotgun (WGS) entry which is preliminary data.</text>
</comment>